<gene>
    <name evidence="2" type="ORF">NBRC116187_01960</name>
    <name evidence="3" type="ORF">SAMN05216271_0380</name>
</gene>
<keyword evidence="1" id="KW-1133">Transmembrane helix</keyword>
<dbReference type="STRING" id="472181.SAMN05216271_0380"/>
<proteinExistence type="predicted"/>
<evidence type="ECO:0000313" key="2">
    <source>
        <dbReference type="EMBL" id="GAA6129836.1"/>
    </source>
</evidence>
<dbReference type="EMBL" id="BAABWD010000001">
    <property type="protein sequence ID" value="GAA6129836.1"/>
    <property type="molecule type" value="Genomic_DNA"/>
</dbReference>
<dbReference type="OrthoDB" id="6089792at2"/>
<dbReference type="AlphaFoldDB" id="A0A1H1LVZ4"/>
<dbReference type="RefSeq" id="WP_092283314.1">
    <property type="nucleotide sequence ID" value="NZ_BAABWD010000001.1"/>
</dbReference>
<dbReference type="Proteomes" id="UP000243413">
    <property type="component" value="Chromosome I"/>
</dbReference>
<evidence type="ECO:0000313" key="4">
    <source>
        <dbReference type="Proteomes" id="UP000243413"/>
    </source>
</evidence>
<dbReference type="EMBL" id="LT629763">
    <property type="protein sequence ID" value="SDR78422.1"/>
    <property type="molecule type" value="Genomic_DNA"/>
</dbReference>
<keyword evidence="5" id="KW-1185">Reference proteome</keyword>
<keyword evidence="1" id="KW-0812">Transmembrane</keyword>
<feature type="transmembrane region" description="Helical" evidence="1">
    <location>
        <begin position="6"/>
        <end position="22"/>
    </location>
</feature>
<evidence type="ECO:0000256" key="1">
    <source>
        <dbReference type="SAM" id="Phobius"/>
    </source>
</evidence>
<accession>A0A1H1LVZ4</accession>
<dbReference type="Proteomes" id="UP001486808">
    <property type="component" value="Unassembled WGS sequence"/>
</dbReference>
<keyword evidence="1" id="KW-0472">Membrane</keyword>
<reference evidence="3" key="1">
    <citation type="submission" date="2016-10" db="EMBL/GenBank/DDBJ databases">
        <authorList>
            <person name="de Groot N.N."/>
        </authorList>
    </citation>
    <scope>NUCLEOTIDE SEQUENCE [LARGE SCALE GENOMIC DNA]</scope>
    <source>
        <strain evidence="3">JCM 14963</strain>
    </source>
</reference>
<evidence type="ECO:0008006" key="6">
    <source>
        <dbReference type="Google" id="ProtNLM"/>
    </source>
</evidence>
<name>A0A1H1LVZ4_9GAMM</name>
<evidence type="ECO:0000313" key="3">
    <source>
        <dbReference type="EMBL" id="SDR78422.1"/>
    </source>
</evidence>
<reference evidence="4" key="2">
    <citation type="submission" date="2016-10" db="EMBL/GenBank/DDBJ databases">
        <authorList>
            <person name="Varghese N."/>
            <person name="Submissions S."/>
        </authorList>
    </citation>
    <scope>NUCLEOTIDE SEQUENCE [LARGE SCALE GENOMIC DNA]</scope>
    <source>
        <strain evidence="4">JCM 14963</strain>
    </source>
</reference>
<protein>
    <recommendedName>
        <fullName evidence="6">30S ribosomal protein S3</fullName>
    </recommendedName>
</protein>
<organism evidence="3 4">
    <name type="scientific">Halopseudomonas sabulinigri</name>
    <dbReference type="NCBI Taxonomy" id="472181"/>
    <lineage>
        <taxon>Bacteria</taxon>
        <taxon>Pseudomonadati</taxon>
        <taxon>Pseudomonadota</taxon>
        <taxon>Gammaproteobacteria</taxon>
        <taxon>Pseudomonadales</taxon>
        <taxon>Pseudomonadaceae</taxon>
        <taxon>Halopseudomonas</taxon>
    </lineage>
</organism>
<evidence type="ECO:0000313" key="5">
    <source>
        <dbReference type="Proteomes" id="UP001486808"/>
    </source>
</evidence>
<sequence>MDYFIIAVAVLAGVIFHWWLFVRIRRWGERDLALSMAGEDPLKRAYMLEKLAEAKSRKVPKAQLEDWLRSAADAWQNGERLN</sequence>
<reference evidence="2 5" key="3">
    <citation type="submission" date="2024-04" db="EMBL/GenBank/DDBJ databases">
        <title>Draft genome sequence of Halopseudomonas sabulinigri NBRC 116187.</title>
        <authorList>
            <person name="Miyakawa T."/>
            <person name="Kusuya Y."/>
            <person name="Miura T."/>
        </authorList>
    </citation>
    <scope>NUCLEOTIDE SEQUENCE [LARGE SCALE GENOMIC DNA]</scope>
    <source>
        <strain evidence="2 5">4NH20-0042</strain>
    </source>
</reference>